<protein>
    <submittedName>
        <fullName evidence="1">Uncharacterized protein</fullName>
    </submittedName>
</protein>
<organism evidence="1">
    <name type="scientific">Picea glauca</name>
    <name type="common">White spruce</name>
    <name type="synonym">Pinus glauca</name>
    <dbReference type="NCBI Taxonomy" id="3330"/>
    <lineage>
        <taxon>Eukaryota</taxon>
        <taxon>Viridiplantae</taxon>
        <taxon>Streptophyta</taxon>
        <taxon>Embryophyta</taxon>
        <taxon>Tracheophyta</taxon>
        <taxon>Spermatophyta</taxon>
        <taxon>Pinopsida</taxon>
        <taxon>Pinidae</taxon>
        <taxon>Conifers I</taxon>
        <taxon>Pinales</taxon>
        <taxon>Pinaceae</taxon>
        <taxon>Picea</taxon>
    </lineage>
</organism>
<comment type="caution">
    <text evidence="1">The sequence shown here is derived from an EMBL/GenBank/DDBJ whole genome shotgun (WGS) entry which is preliminary data.</text>
</comment>
<geneLocation type="mitochondrion" evidence="1"/>
<name>A0A101M0Z1_PICGL</name>
<evidence type="ECO:0000313" key="1">
    <source>
        <dbReference type="EMBL" id="KUM49000.1"/>
    </source>
</evidence>
<dbReference type="EMBL" id="LKAM01000004">
    <property type="protein sequence ID" value="KUM49000.1"/>
    <property type="molecule type" value="Genomic_DNA"/>
</dbReference>
<gene>
    <name evidence="1" type="ORF">ABT39_MTgene4336</name>
</gene>
<proteinExistence type="predicted"/>
<keyword evidence="1" id="KW-0496">Mitochondrion</keyword>
<sequence length="92" mass="10115">MYVSPRPSTMDSLSRNHRGLPCNGFSLPEPQGIALQWILSPYYLPKDGITSSLGIISKLLRQTINKVLVPNHVLVRPDTSYLVLSPVVGGNE</sequence>
<dbReference type="AlphaFoldDB" id="A0A101M0Z1"/>
<reference evidence="1" key="1">
    <citation type="journal article" date="2015" name="Genome Biol. Evol.">
        <title>Organellar Genomes of White Spruce (Picea glauca): Assembly and Annotation.</title>
        <authorList>
            <person name="Jackman S.D."/>
            <person name="Warren R.L."/>
            <person name="Gibb E.A."/>
            <person name="Vandervalk B.P."/>
            <person name="Mohamadi H."/>
            <person name="Chu J."/>
            <person name="Raymond A."/>
            <person name="Pleasance S."/>
            <person name="Coope R."/>
            <person name="Wildung M.R."/>
            <person name="Ritland C.E."/>
            <person name="Bousquet J."/>
            <person name="Jones S.J."/>
            <person name="Bohlmann J."/>
            <person name="Birol I."/>
        </authorList>
    </citation>
    <scope>NUCLEOTIDE SEQUENCE [LARGE SCALE GENOMIC DNA]</scope>
    <source>
        <tissue evidence="1">Flushing bud</tissue>
    </source>
</reference>
<accession>A0A101M0Z1</accession>